<feature type="domain" description="Heparan-alpha-glucosaminide N-acetyltransferase catalytic" evidence="2">
    <location>
        <begin position="21"/>
        <end position="237"/>
    </location>
</feature>
<name>A0ABS7BL12_9SPHN</name>
<feature type="transmembrane region" description="Helical" evidence="1">
    <location>
        <begin position="284"/>
        <end position="302"/>
    </location>
</feature>
<dbReference type="EMBL" id="JAHXZN010000001">
    <property type="protein sequence ID" value="MBW6530157.1"/>
    <property type="molecule type" value="Genomic_DNA"/>
</dbReference>
<feature type="transmembrane region" description="Helical" evidence="1">
    <location>
        <begin position="130"/>
        <end position="151"/>
    </location>
</feature>
<sequence length="379" mass="41636">MLQLTAPRTVQAPSRPSPNRRLDSIDALRGLVMLLMLADHTREYFLLSAPVSDPMDLRVAPPSLVAARLAAHLCAPVFIALAGVSAWLYGAARPRAATARFLLERGLFLLLLELTLVGFAWSFSLAPTMIYLQVIWAIGWSMIALAGLLWLPRRALIAIAIVVVAGHNLLDPVRLAAGHPLYPIWAILHQRDLIALGGGVTARTSYPVLPWIGVIALGYAIGPWFHTSPVWRRRALAAAGTILLAGFVLLRAINRYGEPLPWELGATPLLTLLSFLNVTKYPPSLDFLLLTLGLGAWLLVAFEQRTARWLAVLGSAPMFFYLLHLYALHLLSIAAGGREVPTIGHVWLLAAAVAPPLWCATRWFAGVKRRSASRWLRFF</sequence>
<evidence type="ECO:0000256" key="1">
    <source>
        <dbReference type="SAM" id="Phobius"/>
    </source>
</evidence>
<dbReference type="Pfam" id="PF07786">
    <property type="entry name" value="HGSNAT_cat"/>
    <property type="match status" value="1"/>
</dbReference>
<feature type="transmembrane region" description="Helical" evidence="1">
    <location>
        <begin position="309"/>
        <end position="334"/>
    </location>
</feature>
<dbReference type="PANTHER" id="PTHR40407">
    <property type="entry name" value="MEMBRANE PROTEIN-LIKE PROTEIN"/>
    <property type="match status" value="1"/>
</dbReference>
<dbReference type="Proteomes" id="UP000759103">
    <property type="component" value="Unassembled WGS sequence"/>
</dbReference>
<keyword evidence="1" id="KW-0812">Transmembrane</keyword>
<evidence type="ECO:0000313" key="3">
    <source>
        <dbReference type="EMBL" id="MBW6530157.1"/>
    </source>
</evidence>
<proteinExistence type="predicted"/>
<reference evidence="3 4" key="1">
    <citation type="submission" date="2021-07" db="EMBL/GenBank/DDBJ databases">
        <title>Sphingomonas sp.</title>
        <authorList>
            <person name="Feng G."/>
            <person name="Li J."/>
            <person name="Pan M."/>
        </authorList>
    </citation>
    <scope>NUCLEOTIDE SEQUENCE [LARGE SCALE GENOMIC DNA]</scope>
    <source>
        <strain evidence="3 4">RRHST34</strain>
    </source>
</reference>
<accession>A0ABS7BL12</accession>
<feature type="transmembrane region" description="Helical" evidence="1">
    <location>
        <begin position="102"/>
        <end position="124"/>
    </location>
</feature>
<comment type="caution">
    <text evidence="3">The sequence shown here is derived from an EMBL/GenBank/DDBJ whole genome shotgun (WGS) entry which is preliminary data.</text>
</comment>
<feature type="transmembrane region" description="Helical" evidence="1">
    <location>
        <begin position="69"/>
        <end position="90"/>
    </location>
</feature>
<dbReference type="PANTHER" id="PTHR40407:SF1">
    <property type="entry name" value="HEPARAN-ALPHA-GLUCOSAMINIDE N-ACETYLTRANSFERASE CATALYTIC DOMAIN-CONTAINING PROTEIN"/>
    <property type="match status" value="1"/>
</dbReference>
<keyword evidence="1" id="KW-1133">Transmembrane helix</keyword>
<keyword evidence="4" id="KW-1185">Reference proteome</keyword>
<protein>
    <submittedName>
        <fullName evidence="3">DUF1624 domain-containing protein</fullName>
    </submittedName>
</protein>
<organism evidence="3 4">
    <name type="scientific">Sphingomonas citri</name>
    <dbReference type="NCBI Taxonomy" id="2862499"/>
    <lineage>
        <taxon>Bacteria</taxon>
        <taxon>Pseudomonadati</taxon>
        <taxon>Pseudomonadota</taxon>
        <taxon>Alphaproteobacteria</taxon>
        <taxon>Sphingomonadales</taxon>
        <taxon>Sphingomonadaceae</taxon>
        <taxon>Sphingomonas</taxon>
    </lineage>
</organism>
<feature type="transmembrane region" description="Helical" evidence="1">
    <location>
        <begin position="208"/>
        <end position="225"/>
    </location>
</feature>
<feature type="transmembrane region" description="Helical" evidence="1">
    <location>
        <begin position="231"/>
        <end position="253"/>
    </location>
</feature>
<evidence type="ECO:0000259" key="2">
    <source>
        <dbReference type="Pfam" id="PF07786"/>
    </source>
</evidence>
<evidence type="ECO:0000313" key="4">
    <source>
        <dbReference type="Proteomes" id="UP000759103"/>
    </source>
</evidence>
<gene>
    <name evidence="3" type="ORF">KZ820_05360</name>
</gene>
<dbReference type="InterPro" id="IPR012429">
    <property type="entry name" value="HGSNAT_cat"/>
</dbReference>
<keyword evidence="1" id="KW-0472">Membrane</keyword>
<feature type="transmembrane region" description="Helical" evidence="1">
    <location>
        <begin position="346"/>
        <end position="365"/>
    </location>
</feature>